<feature type="compositionally biased region" description="Polar residues" evidence="1">
    <location>
        <begin position="97"/>
        <end position="140"/>
    </location>
</feature>
<evidence type="ECO:0000313" key="2">
    <source>
        <dbReference type="EMBL" id="VVT55765.1"/>
    </source>
</evidence>
<organism evidence="2 3">
    <name type="scientific">Magnusiomyces paraingens</name>
    <dbReference type="NCBI Taxonomy" id="2606893"/>
    <lineage>
        <taxon>Eukaryota</taxon>
        <taxon>Fungi</taxon>
        <taxon>Dikarya</taxon>
        <taxon>Ascomycota</taxon>
        <taxon>Saccharomycotina</taxon>
        <taxon>Dipodascomycetes</taxon>
        <taxon>Dipodascales</taxon>
        <taxon>Dipodascaceae</taxon>
        <taxon>Magnusiomyces</taxon>
    </lineage>
</organism>
<dbReference type="EMBL" id="CABVLU010000003">
    <property type="protein sequence ID" value="VVT55765.1"/>
    <property type="molecule type" value="Genomic_DNA"/>
</dbReference>
<feature type="compositionally biased region" description="Basic and acidic residues" evidence="1">
    <location>
        <begin position="21"/>
        <end position="34"/>
    </location>
</feature>
<feature type="compositionally biased region" description="Polar residues" evidence="1">
    <location>
        <begin position="267"/>
        <end position="287"/>
    </location>
</feature>
<protein>
    <submittedName>
        <fullName evidence="2">Uncharacterized protein</fullName>
    </submittedName>
</protein>
<accession>A0A5E8C3M4</accession>
<feature type="compositionally biased region" description="Acidic residues" evidence="1">
    <location>
        <begin position="9"/>
        <end position="19"/>
    </location>
</feature>
<dbReference type="InterPro" id="IPR018800">
    <property type="entry name" value="PRCC"/>
</dbReference>
<reference evidence="2 3" key="1">
    <citation type="submission" date="2019-09" db="EMBL/GenBank/DDBJ databases">
        <authorList>
            <person name="Brejova B."/>
        </authorList>
    </citation>
    <scope>NUCLEOTIDE SEQUENCE [LARGE SCALE GENOMIC DNA]</scope>
</reference>
<dbReference type="Proteomes" id="UP000398389">
    <property type="component" value="Unassembled WGS sequence"/>
</dbReference>
<feature type="compositionally biased region" description="Basic residues" evidence="1">
    <location>
        <begin position="36"/>
        <end position="46"/>
    </location>
</feature>
<evidence type="ECO:0000313" key="3">
    <source>
        <dbReference type="Proteomes" id="UP000398389"/>
    </source>
</evidence>
<sequence length="308" mass="34000">MSLVPDYNSDSDSDSDSDTSPDLKEPTVVEELPKHVVSKAKSKKKIITLDLPTEDVPEIHVPSTDNNDDIVEAPKNGDRVSIASFLPPPKNRKKQTPKSLQQQEQSKPATAQRVLGSTNSVPRINMSRNIPQNAQPNSVTPLPEKKSEEPVIPSLFSFDTHKPVISSTEAVRPVRSSSQFAAKQFGPSRPGNFVPEIVEDPVQAIPEVPVETNIINTSGKRTRKRGRDEIPDASGLVEFNVDEFYAENMAHGNMSEDIKRPVKAVGSSRQQHQLSSLIRSAQQNQAGLQEMYAQQKRTKKEVGSKYGF</sequence>
<dbReference type="AlphaFoldDB" id="A0A5E8C3M4"/>
<dbReference type="Pfam" id="PF10253">
    <property type="entry name" value="PRCC"/>
    <property type="match status" value="1"/>
</dbReference>
<proteinExistence type="predicted"/>
<dbReference type="OrthoDB" id="4094452at2759"/>
<evidence type="ECO:0000256" key="1">
    <source>
        <dbReference type="SAM" id="MobiDB-lite"/>
    </source>
</evidence>
<dbReference type="GeneID" id="43583542"/>
<keyword evidence="3" id="KW-1185">Reference proteome</keyword>
<feature type="region of interest" description="Disordered" evidence="1">
    <location>
        <begin position="262"/>
        <end position="308"/>
    </location>
</feature>
<name>A0A5E8C3M4_9ASCO</name>
<feature type="region of interest" description="Disordered" evidence="1">
    <location>
        <begin position="1"/>
        <end position="151"/>
    </location>
</feature>
<gene>
    <name evidence="2" type="ORF">SAPINGB_P004727</name>
</gene>
<dbReference type="RefSeq" id="XP_031855333.1">
    <property type="nucleotide sequence ID" value="XM_031999442.1"/>
</dbReference>